<dbReference type="EMBL" id="BRXZ01003319">
    <property type="protein sequence ID" value="GMH52479.1"/>
    <property type="molecule type" value="Genomic_DNA"/>
</dbReference>
<organism evidence="1 2">
    <name type="scientific">Triparma retinervis</name>
    <dbReference type="NCBI Taxonomy" id="2557542"/>
    <lineage>
        <taxon>Eukaryota</taxon>
        <taxon>Sar</taxon>
        <taxon>Stramenopiles</taxon>
        <taxon>Ochrophyta</taxon>
        <taxon>Bolidophyceae</taxon>
        <taxon>Parmales</taxon>
        <taxon>Triparmaceae</taxon>
        <taxon>Triparma</taxon>
    </lineage>
</organism>
<reference evidence="1" key="1">
    <citation type="submission" date="2022-07" db="EMBL/GenBank/DDBJ databases">
        <title>Genome analysis of Parmales, a sister group of diatoms, reveals the evolutionary specialization of diatoms from phago-mixotrophs to photoautotrophs.</title>
        <authorList>
            <person name="Ban H."/>
            <person name="Sato S."/>
            <person name="Yoshikawa S."/>
            <person name="Kazumasa Y."/>
            <person name="Nakamura Y."/>
            <person name="Ichinomiya M."/>
            <person name="Saitoh K."/>
            <person name="Sato N."/>
            <person name="Blanc-Mathieu R."/>
            <person name="Endo H."/>
            <person name="Kuwata A."/>
            <person name="Ogata H."/>
        </authorList>
    </citation>
    <scope>NUCLEOTIDE SEQUENCE</scope>
</reference>
<evidence type="ECO:0000313" key="1">
    <source>
        <dbReference type="EMBL" id="GMH52479.1"/>
    </source>
</evidence>
<gene>
    <name evidence="1" type="ORF">TrRE_jg12249</name>
</gene>
<protein>
    <submittedName>
        <fullName evidence="1">Uncharacterized protein</fullName>
    </submittedName>
</protein>
<keyword evidence="2" id="KW-1185">Reference proteome</keyword>
<name>A0A9W6ZL43_9STRA</name>
<dbReference type="OrthoDB" id="2163268at2759"/>
<proteinExistence type="predicted"/>
<comment type="caution">
    <text evidence="1">The sequence shown here is derived from an EMBL/GenBank/DDBJ whole genome shotgun (WGS) entry which is preliminary data.</text>
</comment>
<accession>A0A9W6ZL43</accession>
<dbReference type="AlphaFoldDB" id="A0A9W6ZL43"/>
<dbReference type="Proteomes" id="UP001165082">
    <property type="component" value="Unassembled WGS sequence"/>
</dbReference>
<sequence length="432" mass="49037">MMFGGVFRGPPPKVDILVDAREGKFRRTQFFGFGVNTGGSDNSVQCSNRTGVGWFGDSLECYLGYQDDEVDVRKRFEVMKEAVETARNLEKDDDKETLKVFIAPEFFWRGPNGAYDAASILKNDEYHLDEFNAISEICEELENLVKDKKYEHWLFVFGTIIAASRNDLTVDDNFLFFNFAPILQGGPKGKRMLAPKEYVSSIDFLRPPSANQSPSSTKANVTSSSSSSTAVPWAFDVTDSDLSGKHHYDFDLWEELSEYLEIERGYELVRRNFFAVENVRFTLEICLDHAAGEAQRNFLKKGGGVRHDIHPADVSLISSAGMQIIDKNLILKDGGVVYHQDGLYNRTSDARRRLMIDLPEKEKEADEKTSDEILDAAGTLFKLETMEPEEVVELWGGDHERIEEKMLQLFFLKKTTIPRIVKYAKKDLPAIN</sequence>
<evidence type="ECO:0000313" key="2">
    <source>
        <dbReference type="Proteomes" id="UP001165082"/>
    </source>
</evidence>